<dbReference type="Proteomes" id="UP000823933">
    <property type="component" value="Unassembled WGS sequence"/>
</dbReference>
<comment type="caution">
    <text evidence="2">The sequence shown here is derived from an EMBL/GenBank/DDBJ whole genome shotgun (WGS) entry which is preliminary data.</text>
</comment>
<gene>
    <name evidence="2" type="ORF">H9890_09255</name>
</gene>
<dbReference type="PROSITE" id="PS51257">
    <property type="entry name" value="PROKAR_LIPOPROTEIN"/>
    <property type="match status" value="1"/>
</dbReference>
<accession>A0A9D1QBP2</accession>
<protein>
    <recommendedName>
        <fullName evidence="4">Lipoprotein</fullName>
    </recommendedName>
</protein>
<proteinExistence type="predicted"/>
<evidence type="ECO:0000313" key="2">
    <source>
        <dbReference type="EMBL" id="HIW09568.1"/>
    </source>
</evidence>
<reference evidence="2" key="2">
    <citation type="submission" date="2021-04" db="EMBL/GenBank/DDBJ databases">
        <authorList>
            <person name="Gilroy R."/>
        </authorList>
    </citation>
    <scope>NUCLEOTIDE SEQUENCE</scope>
    <source>
        <strain evidence="2">ChiHcolR34-3080</strain>
    </source>
</reference>
<evidence type="ECO:0000256" key="1">
    <source>
        <dbReference type="SAM" id="SignalP"/>
    </source>
</evidence>
<keyword evidence="1" id="KW-0732">Signal</keyword>
<evidence type="ECO:0008006" key="4">
    <source>
        <dbReference type="Google" id="ProtNLM"/>
    </source>
</evidence>
<sequence length="248" mass="26725">MKLKKIASLALAGVMAVSMLAGCATANVEPEQPEKPETPATSAAADALYSELTGSAKEKVTAVADADLDSALDNAVAKYWNYGSMLTGGPRDEVFQDEIERVNYQGVVDYRETRIGAAVKDAVKANYLSIASEHHNYPWNGIDGSLFSCKTDANNRKAVEIWAVPASVSDAMALEIVAEKIDRFVSKLPVEGGYNQDDYTTESDNKPNYDFSYTISASIETKTVNIAGLEQGIKYVAVMMTKTVAEKG</sequence>
<name>A0A9D1QBP2_9FIRM</name>
<dbReference type="AlphaFoldDB" id="A0A9D1QBP2"/>
<reference evidence="2" key="1">
    <citation type="journal article" date="2021" name="PeerJ">
        <title>Extensive microbial diversity within the chicken gut microbiome revealed by metagenomics and culture.</title>
        <authorList>
            <person name="Gilroy R."/>
            <person name="Ravi A."/>
            <person name="Getino M."/>
            <person name="Pursley I."/>
            <person name="Horton D.L."/>
            <person name="Alikhan N.F."/>
            <person name="Baker D."/>
            <person name="Gharbi K."/>
            <person name="Hall N."/>
            <person name="Watson M."/>
            <person name="Adriaenssens E.M."/>
            <person name="Foster-Nyarko E."/>
            <person name="Jarju S."/>
            <person name="Secka A."/>
            <person name="Antonio M."/>
            <person name="Oren A."/>
            <person name="Chaudhuri R.R."/>
            <person name="La Ragione R."/>
            <person name="Hildebrand F."/>
            <person name="Pallen M.J."/>
        </authorList>
    </citation>
    <scope>NUCLEOTIDE SEQUENCE</scope>
    <source>
        <strain evidence="2">ChiHcolR34-3080</strain>
    </source>
</reference>
<feature type="chain" id="PRO_5038451948" description="Lipoprotein" evidence="1">
    <location>
        <begin position="27"/>
        <end position="248"/>
    </location>
</feature>
<dbReference type="EMBL" id="DXHQ01000105">
    <property type="protein sequence ID" value="HIW09568.1"/>
    <property type="molecule type" value="Genomic_DNA"/>
</dbReference>
<feature type="signal peptide" evidence="1">
    <location>
        <begin position="1"/>
        <end position="26"/>
    </location>
</feature>
<evidence type="ECO:0000313" key="3">
    <source>
        <dbReference type="Proteomes" id="UP000823933"/>
    </source>
</evidence>
<organism evidence="2 3">
    <name type="scientific">Candidatus Faecalibacterium intestinigallinarum</name>
    <dbReference type="NCBI Taxonomy" id="2838581"/>
    <lineage>
        <taxon>Bacteria</taxon>
        <taxon>Bacillati</taxon>
        <taxon>Bacillota</taxon>
        <taxon>Clostridia</taxon>
        <taxon>Eubacteriales</taxon>
        <taxon>Oscillospiraceae</taxon>
        <taxon>Faecalibacterium</taxon>
    </lineage>
</organism>